<dbReference type="OrthoDB" id="9786074at2"/>
<sequence>MFLIGDKVVYPLHGAGVIQDIEEKEILGKKQYYYILKMATEPMGKLQIMIPIEKSEEVGIRQVVDLETMEDVLYTLHDDETDSSTTWNQRYRINADKMKSGDIYKGTEVIRDLARLNKVKPLGTGEKKMLDNALQILISELVLVKGIGEEQATAFLDKIIYN</sequence>
<evidence type="ECO:0000259" key="1">
    <source>
        <dbReference type="SMART" id="SM01058"/>
    </source>
</evidence>
<dbReference type="SUPFAM" id="SSF141259">
    <property type="entry name" value="CarD-like"/>
    <property type="match status" value="1"/>
</dbReference>
<feature type="domain" description="CarD-like/TRCF RNAP-interacting" evidence="1">
    <location>
        <begin position="1"/>
        <end position="114"/>
    </location>
</feature>
<dbReference type="Pfam" id="PF02559">
    <property type="entry name" value="CarD_TRCF_RID"/>
    <property type="match status" value="1"/>
</dbReference>
<dbReference type="InterPro" id="IPR052531">
    <property type="entry name" value="CarD-like_regulator"/>
</dbReference>
<dbReference type="EMBL" id="SMAG01000006">
    <property type="protein sequence ID" value="TCS93585.1"/>
    <property type="molecule type" value="Genomic_DNA"/>
</dbReference>
<proteinExistence type="predicted"/>
<dbReference type="Proteomes" id="UP000294937">
    <property type="component" value="Unassembled WGS sequence"/>
</dbReference>
<gene>
    <name evidence="2" type="ORF">EDD58_10618</name>
</gene>
<keyword evidence="3" id="KW-1185">Reference proteome</keyword>
<dbReference type="AlphaFoldDB" id="A0A4R3L3U1"/>
<reference evidence="2 3" key="1">
    <citation type="submission" date="2019-03" db="EMBL/GenBank/DDBJ databases">
        <title>Genomic Encyclopedia of Type Strains, Phase IV (KMG-IV): sequencing the most valuable type-strain genomes for metagenomic binning, comparative biology and taxonomic classification.</title>
        <authorList>
            <person name="Goeker M."/>
        </authorList>
    </citation>
    <scope>NUCLEOTIDE SEQUENCE [LARGE SCALE GENOMIC DNA]</scope>
    <source>
        <strain evidence="2 3">DSM 45707</strain>
    </source>
</reference>
<protein>
    <submittedName>
        <fullName evidence="2">CarD family transcriptional regulator</fullName>
    </submittedName>
</protein>
<dbReference type="Gene3D" id="2.40.10.170">
    <property type="match status" value="1"/>
</dbReference>
<organism evidence="2 3">
    <name type="scientific">Hazenella coriacea</name>
    <dbReference type="NCBI Taxonomy" id="1179467"/>
    <lineage>
        <taxon>Bacteria</taxon>
        <taxon>Bacillati</taxon>
        <taxon>Bacillota</taxon>
        <taxon>Bacilli</taxon>
        <taxon>Bacillales</taxon>
        <taxon>Thermoactinomycetaceae</taxon>
        <taxon>Hazenella</taxon>
    </lineage>
</organism>
<evidence type="ECO:0000313" key="3">
    <source>
        <dbReference type="Proteomes" id="UP000294937"/>
    </source>
</evidence>
<dbReference type="InterPro" id="IPR042215">
    <property type="entry name" value="CarD-like_C"/>
</dbReference>
<dbReference type="RefSeq" id="WP_131925430.1">
    <property type="nucleotide sequence ID" value="NZ_SMAG01000006.1"/>
</dbReference>
<dbReference type="SMART" id="SM01058">
    <property type="entry name" value="CarD_TRCF"/>
    <property type="match status" value="1"/>
</dbReference>
<accession>A0A4R3L3U1</accession>
<dbReference type="PANTHER" id="PTHR38447:SF1">
    <property type="entry name" value="RNA POLYMERASE-BINDING TRANSCRIPTION FACTOR CARD"/>
    <property type="match status" value="1"/>
</dbReference>
<dbReference type="InterPro" id="IPR036101">
    <property type="entry name" value="CarD-like/TRCF_RID_sf"/>
</dbReference>
<dbReference type="GO" id="GO:0009303">
    <property type="term" value="P:rRNA transcription"/>
    <property type="evidence" value="ECO:0007669"/>
    <property type="project" value="TreeGrafter"/>
</dbReference>
<comment type="caution">
    <text evidence="2">The sequence shown here is derived from an EMBL/GenBank/DDBJ whole genome shotgun (WGS) entry which is preliminary data.</text>
</comment>
<evidence type="ECO:0000313" key="2">
    <source>
        <dbReference type="EMBL" id="TCS93585.1"/>
    </source>
</evidence>
<dbReference type="InterPro" id="IPR003711">
    <property type="entry name" value="CarD-like/TRCF_RID"/>
</dbReference>
<dbReference type="InterPro" id="IPR048792">
    <property type="entry name" value="CarD_C"/>
</dbReference>
<name>A0A4R3L3U1_9BACL</name>
<dbReference type="PANTHER" id="PTHR38447">
    <property type="entry name" value="TRANSCRIPTION FACTOR YDEB-RELATED"/>
    <property type="match status" value="1"/>
</dbReference>
<dbReference type="Pfam" id="PF21095">
    <property type="entry name" value="CarD_C"/>
    <property type="match status" value="1"/>
</dbReference>
<dbReference type="Gene3D" id="1.20.58.1290">
    <property type="entry name" value="CarD-like, C-terminal domain"/>
    <property type="match status" value="1"/>
</dbReference>